<dbReference type="GO" id="GO:0005737">
    <property type="term" value="C:cytoplasm"/>
    <property type="evidence" value="ECO:0007669"/>
    <property type="project" value="TreeGrafter"/>
</dbReference>
<evidence type="ECO:0000259" key="3">
    <source>
        <dbReference type="Pfam" id="PF01266"/>
    </source>
</evidence>
<proteinExistence type="predicted"/>
<dbReference type="Proteomes" id="UP000194139">
    <property type="component" value="Chromosome"/>
</dbReference>
<dbReference type="AlphaFoldDB" id="A0A1W6Z2Y1"/>
<evidence type="ECO:0000256" key="1">
    <source>
        <dbReference type="ARBA" id="ARBA00023002"/>
    </source>
</evidence>
<evidence type="ECO:0000313" key="4">
    <source>
        <dbReference type="EMBL" id="ARP87534.1"/>
    </source>
</evidence>
<dbReference type="EMBL" id="CP021109">
    <property type="protein sequence ID" value="ARP87534.1"/>
    <property type="molecule type" value="Genomic_DNA"/>
</dbReference>
<dbReference type="PANTHER" id="PTHR13847:SF289">
    <property type="entry name" value="GLYCINE OXIDASE"/>
    <property type="match status" value="1"/>
</dbReference>
<feature type="transmembrane region" description="Helical" evidence="2">
    <location>
        <begin position="12"/>
        <end position="31"/>
    </location>
</feature>
<dbReference type="GO" id="GO:0016491">
    <property type="term" value="F:oxidoreductase activity"/>
    <property type="evidence" value="ECO:0007669"/>
    <property type="project" value="UniProtKB-KW"/>
</dbReference>
<evidence type="ECO:0000256" key="2">
    <source>
        <dbReference type="SAM" id="Phobius"/>
    </source>
</evidence>
<dbReference type="InterPro" id="IPR036188">
    <property type="entry name" value="FAD/NAD-bd_sf"/>
</dbReference>
<dbReference type="PROSITE" id="PS51257">
    <property type="entry name" value="PROKAR_LIPOPROTEIN"/>
    <property type="match status" value="1"/>
</dbReference>
<dbReference type="RefSeq" id="WP_086072924.1">
    <property type="nucleotide sequence ID" value="NZ_CP021109.1"/>
</dbReference>
<dbReference type="Pfam" id="PF01266">
    <property type="entry name" value="DAO"/>
    <property type="match status" value="1"/>
</dbReference>
<dbReference type="PANTHER" id="PTHR13847">
    <property type="entry name" value="SARCOSINE DEHYDROGENASE-RELATED"/>
    <property type="match status" value="1"/>
</dbReference>
<keyword evidence="5" id="KW-1185">Reference proteome</keyword>
<gene>
    <name evidence="4" type="ORF">CAL13_15965</name>
</gene>
<name>A0A1W6Z2Y1_9BORD</name>
<keyword evidence="1" id="KW-0560">Oxidoreductase</keyword>
<dbReference type="InterPro" id="IPR006076">
    <property type="entry name" value="FAD-dep_OxRdtase"/>
</dbReference>
<reference evidence="4 5" key="1">
    <citation type="submission" date="2017-05" db="EMBL/GenBank/DDBJ databases">
        <title>Complete and WGS of Bordetella genogroups.</title>
        <authorList>
            <person name="Spilker T."/>
            <person name="LiPuma J."/>
        </authorList>
    </citation>
    <scope>NUCLEOTIDE SEQUENCE [LARGE SCALE GENOMIC DNA]</scope>
    <source>
        <strain evidence="4 5">AU17164</strain>
    </source>
</reference>
<dbReference type="SUPFAM" id="SSF51905">
    <property type="entry name" value="FAD/NAD(P)-binding domain"/>
    <property type="match status" value="1"/>
</dbReference>
<dbReference type="Gene3D" id="3.30.9.10">
    <property type="entry name" value="D-Amino Acid Oxidase, subunit A, domain 2"/>
    <property type="match status" value="1"/>
</dbReference>
<dbReference type="SUPFAM" id="SSF54373">
    <property type="entry name" value="FAD-linked reductases, C-terminal domain"/>
    <property type="match status" value="1"/>
</dbReference>
<sequence length="419" mass="45176">MGEDIARRRAGTPRIAVVGAGIVGACIAYMLQRDGAQVTLIDRDEPGRGCSYGNSGAISPGSVAPLAMPGILKSVPGMLLDPESPLRLPLPYLPRALPWLARFVAASRPDAVADAARRLASIHADAVTRHVALAREIGVPELILQRGHLHLYPDEAALGKDAGGWRLREQYGYRFERLDRDAIHDLEPAVGPRYRIGMFLADHATVRNPFRYVQAMVQAFLARGGRLLRGQADAPRRSADGWRVPVDGASQDADHVVVAAGAWSPRLLRPLGVPLHLESQRGYHVQFRGMSDTISRTVVLADRKVFVTPMEDGLRVGGTVEIGGLTRAPDMRRADVLERIARETFDGLGAAPADKWMGHRPCMPDSVPVIGQAPGQPGLWLATGHGHLGLTDSVNTALRIAGEILDARPHARTGITQPA</sequence>
<dbReference type="Gene3D" id="3.50.50.60">
    <property type="entry name" value="FAD/NAD(P)-binding domain"/>
    <property type="match status" value="2"/>
</dbReference>
<keyword evidence="2" id="KW-0812">Transmembrane</keyword>
<keyword evidence="2" id="KW-0472">Membrane</keyword>
<accession>A0A1W6Z2Y1</accession>
<feature type="domain" description="FAD dependent oxidoreductase" evidence="3">
    <location>
        <begin position="14"/>
        <end position="398"/>
    </location>
</feature>
<evidence type="ECO:0000313" key="5">
    <source>
        <dbReference type="Proteomes" id="UP000194139"/>
    </source>
</evidence>
<protein>
    <recommendedName>
        <fullName evidence="3">FAD dependent oxidoreductase domain-containing protein</fullName>
    </recommendedName>
</protein>
<organism evidence="4 5">
    <name type="scientific">Bordetella genomosp. 9</name>
    <dbReference type="NCBI Taxonomy" id="1416803"/>
    <lineage>
        <taxon>Bacteria</taxon>
        <taxon>Pseudomonadati</taxon>
        <taxon>Pseudomonadota</taxon>
        <taxon>Betaproteobacteria</taxon>
        <taxon>Burkholderiales</taxon>
        <taxon>Alcaligenaceae</taxon>
        <taxon>Bordetella</taxon>
    </lineage>
</organism>
<keyword evidence="2" id="KW-1133">Transmembrane helix</keyword>